<evidence type="ECO:0000256" key="6">
    <source>
        <dbReference type="ARBA" id="ARBA00022737"/>
    </source>
</evidence>
<evidence type="ECO:0000256" key="13">
    <source>
        <dbReference type="RuleBase" id="RU361130"/>
    </source>
</evidence>
<evidence type="ECO:0000259" key="14">
    <source>
        <dbReference type="PROSITE" id="PS51352"/>
    </source>
</evidence>
<dbReference type="AlphaFoldDB" id="A0A6J0C7X9"/>
<evidence type="ECO:0000256" key="2">
    <source>
        <dbReference type="ARBA" id="ARBA00004319"/>
    </source>
</evidence>
<dbReference type="PROSITE" id="PS00194">
    <property type="entry name" value="THIOREDOXIN_1"/>
    <property type="match status" value="2"/>
</dbReference>
<evidence type="ECO:0000256" key="1">
    <source>
        <dbReference type="ARBA" id="ARBA00001182"/>
    </source>
</evidence>
<proteinExistence type="inferred from homology"/>
<keyword evidence="7" id="KW-0256">Endoplasmic reticulum</keyword>
<evidence type="ECO:0000256" key="4">
    <source>
        <dbReference type="ARBA" id="ARBA00012723"/>
    </source>
</evidence>
<dbReference type="InParanoid" id="A0A6J0C7X9"/>
<feature type="disulfide bond" description="Redox-active" evidence="11">
    <location>
        <begin position="152"/>
        <end position="155"/>
    </location>
</feature>
<dbReference type="InterPro" id="IPR005792">
    <property type="entry name" value="Prot_disulphide_isomerase"/>
</dbReference>
<evidence type="ECO:0000256" key="9">
    <source>
        <dbReference type="ARBA" id="ARBA00023235"/>
    </source>
</evidence>
<sequence length="594" mass="66406">MSTKKGGRNDERGIRKENSEHLLRFHCGRSGGVFSNSSNQLATTRRSYLALSGLHASHVVLSLQFRLSVVDSSQSLVFRLLPIPEHCTSEGQFSPAEGRQAREMLFRSLILLSLALGAFAAEEDVLELTDDDFSHELERHENSLVMFYAPWCGHCKRLKPEYAKAAELLKGNDPPITLAKVDCTEAGKTTCNKYSVSGYPTLKVFSKNEMVGDYNGPREAPGIAKHMKAQVGPASKELTGEDCQKGFLDSDEVGVIGYFEKDDSPLSAAFHTVAKKLREKVRFAHTSANALLEKEGLKNNIVLYRPKILHSKFEPSSVTYEGGDSIADVNDFITKNYFGIVGVRTRDNAADFKNPLVVAYYNVDYVKNVKGTNYWRNRILKVAKDFPSLNFAISSKDDFQHELNDYGISFTKGDKPTVLARDAKNQKFVMTDEFSVENFEAFLKDFEGGVLEPYLKSEPIPEDNSGNVKIAVAKNFDEIVTNNDKDTLIEFYAPWCGHCKKLAPIYDELGDKLANEDVEIVKFDASNNDVPAPYEVKGFPTLFWAPKNSKDDPIKYEGGRDLDDFIKYIAKHATNELQGYDRKGKAKKAPADEL</sequence>
<dbReference type="Gene3D" id="3.40.30.10">
    <property type="entry name" value="Glutaredoxin"/>
    <property type="match status" value="4"/>
</dbReference>
<evidence type="ECO:0000256" key="3">
    <source>
        <dbReference type="ARBA" id="ARBA00006347"/>
    </source>
</evidence>
<evidence type="ECO:0000256" key="7">
    <source>
        <dbReference type="ARBA" id="ARBA00022824"/>
    </source>
</evidence>
<dbReference type="NCBIfam" id="TIGR01126">
    <property type="entry name" value="pdi_dom"/>
    <property type="match status" value="1"/>
</dbReference>
<protein>
    <recommendedName>
        <fullName evidence="4 13">Protein disulfide-isomerase</fullName>
        <ecNumber evidence="4 13">5.3.4.1</ecNumber>
    </recommendedName>
</protein>
<dbReference type="PROSITE" id="PS51352">
    <property type="entry name" value="THIOREDOXIN_2"/>
    <property type="match status" value="2"/>
</dbReference>
<evidence type="ECO:0000256" key="11">
    <source>
        <dbReference type="PIRSR" id="PIRSR605792-51"/>
    </source>
</evidence>
<comment type="subcellular location">
    <subcellularLocation>
        <location evidence="2">Endoplasmic reticulum lumen</location>
    </subcellularLocation>
</comment>
<dbReference type="CDD" id="cd02995">
    <property type="entry name" value="PDI_a_PDI_a'_C"/>
    <property type="match status" value="1"/>
</dbReference>
<reference evidence="16" key="1">
    <citation type="submission" date="2025-08" db="UniProtKB">
        <authorList>
            <consortium name="RefSeq"/>
        </authorList>
    </citation>
    <scope>IDENTIFICATION</scope>
    <source>
        <tissue evidence="16">Thorax and Abdomen</tissue>
    </source>
</reference>
<evidence type="ECO:0000313" key="16">
    <source>
        <dbReference type="RefSeq" id="XP_015522652.2"/>
    </source>
</evidence>
<dbReference type="InterPro" id="IPR017937">
    <property type="entry name" value="Thioredoxin_CS"/>
</dbReference>
<dbReference type="Proteomes" id="UP000829291">
    <property type="component" value="Chromosome 7"/>
</dbReference>
<evidence type="ECO:0000256" key="12">
    <source>
        <dbReference type="RuleBase" id="RU004208"/>
    </source>
</evidence>
<keyword evidence="6" id="KW-0677">Repeat</keyword>
<keyword evidence="15" id="KW-1185">Reference proteome</keyword>
<dbReference type="CDD" id="cd02997">
    <property type="entry name" value="PDI_a_PDIR"/>
    <property type="match status" value="1"/>
</dbReference>
<dbReference type="KEGG" id="nlo:107226372"/>
<dbReference type="OrthoDB" id="427280at2759"/>
<dbReference type="InterPro" id="IPR013766">
    <property type="entry name" value="Thioredoxin_domain"/>
</dbReference>
<evidence type="ECO:0000256" key="5">
    <source>
        <dbReference type="ARBA" id="ARBA00022729"/>
    </source>
</evidence>
<dbReference type="InterPro" id="IPR046374">
    <property type="entry name" value="PDI_a_PDIR"/>
</dbReference>
<keyword evidence="8 11" id="KW-1015">Disulfide bond</keyword>
<evidence type="ECO:0000313" key="15">
    <source>
        <dbReference type="Proteomes" id="UP000829291"/>
    </source>
</evidence>
<keyword evidence="10 11" id="KW-0676">Redox-active center</keyword>
<accession>A0A6J0C7X9</accession>
<dbReference type="GeneID" id="107226372"/>
<dbReference type="GO" id="GO:0034976">
    <property type="term" value="P:response to endoplasmic reticulum stress"/>
    <property type="evidence" value="ECO:0007669"/>
    <property type="project" value="TreeGrafter"/>
</dbReference>
<dbReference type="PRINTS" id="PR00421">
    <property type="entry name" value="THIOREDOXIN"/>
</dbReference>
<comment type="similarity">
    <text evidence="3 12">Belongs to the protein disulfide isomerase family.</text>
</comment>
<dbReference type="InterPro" id="IPR036249">
    <property type="entry name" value="Thioredoxin-like_sf"/>
</dbReference>
<dbReference type="PANTHER" id="PTHR18929">
    <property type="entry name" value="PROTEIN DISULFIDE ISOMERASE"/>
    <property type="match status" value="1"/>
</dbReference>
<feature type="domain" description="Thioredoxin" evidence="14">
    <location>
        <begin position="430"/>
        <end position="574"/>
    </location>
</feature>
<keyword evidence="5" id="KW-0732">Signal</keyword>
<dbReference type="RefSeq" id="XP_015522652.2">
    <property type="nucleotide sequence ID" value="XM_015667166.2"/>
</dbReference>
<comment type="catalytic activity">
    <reaction evidence="1 13">
        <text>Catalyzes the rearrangement of -S-S- bonds in proteins.</text>
        <dbReference type="EC" id="5.3.4.1"/>
    </reaction>
</comment>
<dbReference type="GO" id="GO:0003756">
    <property type="term" value="F:protein disulfide isomerase activity"/>
    <property type="evidence" value="ECO:0007669"/>
    <property type="project" value="UniProtKB-EC"/>
</dbReference>
<evidence type="ECO:0000256" key="10">
    <source>
        <dbReference type="ARBA" id="ARBA00023284"/>
    </source>
</evidence>
<dbReference type="Pfam" id="PF00085">
    <property type="entry name" value="Thioredoxin"/>
    <property type="match status" value="2"/>
</dbReference>
<evidence type="ECO:0000256" key="8">
    <source>
        <dbReference type="ARBA" id="ARBA00023157"/>
    </source>
</evidence>
<keyword evidence="9 13" id="KW-0413">Isomerase</keyword>
<dbReference type="Pfam" id="PF13848">
    <property type="entry name" value="Thioredoxin_6"/>
    <property type="match status" value="1"/>
</dbReference>
<feature type="disulfide bond" description="Redox-active" evidence="11">
    <location>
        <begin position="496"/>
        <end position="499"/>
    </location>
</feature>
<dbReference type="SUPFAM" id="SSF52833">
    <property type="entry name" value="Thioredoxin-like"/>
    <property type="match status" value="4"/>
</dbReference>
<name>A0A6J0C7X9_NEOLC</name>
<dbReference type="GO" id="GO:0006457">
    <property type="term" value="P:protein folding"/>
    <property type="evidence" value="ECO:0007669"/>
    <property type="project" value="TreeGrafter"/>
</dbReference>
<dbReference type="FunCoup" id="A0A6J0C7X9">
    <property type="interactions" value="1473"/>
</dbReference>
<dbReference type="EC" id="5.3.4.1" evidence="4 13"/>
<gene>
    <name evidence="16" type="primary">LOC107226372</name>
</gene>
<dbReference type="GO" id="GO:0005788">
    <property type="term" value="C:endoplasmic reticulum lumen"/>
    <property type="evidence" value="ECO:0007669"/>
    <property type="project" value="UniProtKB-SubCell"/>
</dbReference>
<dbReference type="NCBIfam" id="TIGR01130">
    <property type="entry name" value="ER_PDI_fam"/>
    <property type="match status" value="1"/>
</dbReference>
<organism evidence="16">
    <name type="scientific">Neodiprion lecontei</name>
    <name type="common">Redheaded pine sawfly</name>
    <dbReference type="NCBI Taxonomy" id="441921"/>
    <lineage>
        <taxon>Eukaryota</taxon>
        <taxon>Metazoa</taxon>
        <taxon>Ecdysozoa</taxon>
        <taxon>Arthropoda</taxon>
        <taxon>Hexapoda</taxon>
        <taxon>Insecta</taxon>
        <taxon>Pterygota</taxon>
        <taxon>Neoptera</taxon>
        <taxon>Endopterygota</taxon>
        <taxon>Hymenoptera</taxon>
        <taxon>Tenthredinoidea</taxon>
        <taxon>Diprionidae</taxon>
        <taxon>Diprioninae</taxon>
        <taxon>Neodiprion</taxon>
    </lineage>
</organism>
<dbReference type="PANTHER" id="PTHR18929:SF132">
    <property type="entry name" value="PROTEIN DISULFIDE-ISOMERASE A3"/>
    <property type="match status" value="1"/>
</dbReference>
<feature type="domain" description="Thioredoxin" evidence="14">
    <location>
        <begin position="114"/>
        <end position="232"/>
    </location>
</feature>
<dbReference type="InterPro" id="IPR005788">
    <property type="entry name" value="PDI_thioredoxin-like_dom"/>
</dbReference>
<dbReference type="CDD" id="cd03073">
    <property type="entry name" value="PDI_b'_ERp72_ERp57"/>
    <property type="match status" value="1"/>
</dbReference>